<name>A0A1F4XM54_9BACT</name>
<dbReference type="PANTHER" id="PTHR34293">
    <property type="entry name" value="HTH-TYPE TRANSCRIPTIONAL REGULATOR TRMBL2"/>
    <property type="match status" value="1"/>
</dbReference>
<feature type="domain" description="Transcription regulator TrmB N-terminal" evidence="1">
    <location>
        <begin position="7"/>
        <end position="74"/>
    </location>
</feature>
<organism evidence="2 3">
    <name type="scientific">Candidatus Abawacabacteria bacterium RIFCSPHIGHO2_01_FULL_46_8</name>
    <dbReference type="NCBI Taxonomy" id="1817815"/>
    <lineage>
        <taxon>Bacteria</taxon>
        <taxon>Candidatus Abawacaibacteriota</taxon>
    </lineage>
</organism>
<accession>A0A1F4XM54</accession>
<evidence type="ECO:0000313" key="3">
    <source>
        <dbReference type="Proteomes" id="UP000177521"/>
    </source>
</evidence>
<dbReference type="AlphaFoldDB" id="A0A1F4XM54"/>
<dbReference type="Pfam" id="PF01978">
    <property type="entry name" value="TrmB"/>
    <property type="match status" value="1"/>
</dbReference>
<feature type="non-terminal residue" evidence="2">
    <location>
        <position position="207"/>
    </location>
</feature>
<dbReference type="InterPro" id="IPR036388">
    <property type="entry name" value="WH-like_DNA-bd_sf"/>
</dbReference>
<comment type="caution">
    <text evidence="2">The sequence shown here is derived from an EMBL/GenBank/DDBJ whole genome shotgun (WGS) entry which is preliminary data.</text>
</comment>
<dbReference type="InterPro" id="IPR036390">
    <property type="entry name" value="WH_DNA-bd_sf"/>
</dbReference>
<proteinExistence type="predicted"/>
<evidence type="ECO:0000313" key="2">
    <source>
        <dbReference type="EMBL" id="OGC82812.1"/>
    </source>
</evidence>
<dbReference type="InterPro" id="IPR002831">
    <property type="entry name" value="Tscrpt_reg_TrmB_N"/>
</dbReference>
<protein>
    <recommendedName>
        <fullName evidence="1">Transcription regulator TrmB N-terminal domain-containing protein</fullName>
    </recommendedName>
</protein>
<dbReference type="Proteomes" id="UP000177521">
    <property type="component" value="Unassembled WGS sequence"/>
</dbReference>
<dbReference type="InterPro" id="IPR011991">
    <property type="entry name" value="ArsR-like_HTH"/>
</dbReference>
<dbReference type="SUPFAM" id="SSF46785">
    <property type="entry name" value="Winged helix' DNA-binding domain"/>
    <property type="match status" value="1"/>
</dbReference>
<reference evidence="2 3" key="1">
    <citation type="journal article" date="2016" name="Nat. Commun.">
        <title>Thousands of microbial genomes shed light on interconnected biogeochemical processes in an aquifer system.</title>
        <authorList>
            <person name="Anantharaman K."/>
            <person name="Brown C.T."/>
            <person name="Hug L.A."/>
            <person name="Sharon I."/>
            <person name="Castelle C.J."/>
            <person name="Probst A.J."/>
            <person name="Thomas B.C."/>
            <person name="Singh A."/>
            <person name="Wilkins M.J."/>
            <person name="Karaoz U."/>
            <person name="Brodie E.L."/>
            <person name="Williams K.H."/>
            <person name="Hubbard S.S."/>
            <person name="Banfield J.F."/>
        </authorList>
    </citation>
    <scope>NUCLEOTIDE SEQUENCE [LARGE SCALE GENOMIC DNA]</scope>
</reference>
<dbReference type="PANTHER" id="PTHR34293:SF1">
    <property type="entry name" value="HTH-TYPE TRANSCRIPTIONAL REGULATOR TRMBL2"/>
    <property type="match status" value="1"/>
</dbReference>
<dbReference type="CDD" id="cd00090">
    <property type="entry name" value="HTH_ARSR"/>
    <property type="match status" value="1"/>
</dbReference>
<dbReference type="InterPro" id="IPR051797">
    <property type="entry name" value="TrmB-like"/>
</dbReference>
<dbReference type="EMBL" id="MEWS01000007">
    <property type="protein sequence ID" value="OGC82812.1"/>
    <property type="molecule type" value="Genomic_DNA"/>
</dbReference>
<sequence length="207" mass="23495">MNQEAVLQNLGLSHAESRVYLALLRLGGAPANQIAQAAGIQRTTIYALLKNLARQGFVSQYFRGSKRYYHAAKPQHVAGNFAQRLEAFNQLIPQLVYAEKSQAQALGLRFIETLDELKDFYRGILKEYAGKSYRIIGSAGAWEDLDPEFFVQYRQERSAAGIHTQLLLTADSQKRSPTNPDLQRHVRFLPAKYQFKSTLDIYDDKVL</sequence>
<gene>
    <name evidence="2" type="ORF">A2788_01310</name>
</gene>
<evidence type="ECO:0000259" key="1">
    <source>
        <dbReference type="Pfam" id="PF01978"/>
    </source>
</evidence>
<dbReference type="Gene3D" id="1.10.10.10">
    <property type="entry name" value="Winged helix-like DNA-binding domain superfamily/Winged helix DNA-binding domain"/>
    <property type="match status" value="1"/>
</dbReference>